<dbReference type="OrthoDB" id="118340at2"/>
<keyword evidence="3" id="KW-1185">Reference proteome</keyword>
<dbReference type="Gene3D" id="3.40.50.2000">
    <property type="entry name" value="Glycogen Phosphorylase B"/>
    <property type="match status" value="1"/>
</dbReference>
<dbReference type="SUPFAM" id="SSF53756">
    <property type="entry name" value="UDP-Glycosyltransferase/glycogen phosphorylase"/>
    <property type="match status" value="1"/>
</dbReference>
<evidence type="ECO:0000313" key="2">
    <source>
        <dbReference type="EMBL" id="RWX78756.1"/>
    </source>
</evidence>
<dbReference type="Proteomes" id="UP000287687">
    <property type="component" value="Unassembled WGS sequence"/>
</dbReference>
<dbReference type="GO" id="GO:0016757">
    <property type="term" value="F:glycosyltransferase activity"/>
    <property type="evidence" value="ECO:0007669"/>
    <property type="project" value="InterPro"/>
</dbReference>
<dbReference type="PANTHER" id="PTHR46656:SF3">
    <property type="entry name" value="PUTATIVE-RELATED"/>
    <property type="match status" value="1"/>
</dbReference>
<protein>
    <submittedName>
        <fullName evidence="2">Glycosyltransferase family 1 protein</fullName>
    </submittedName>
</protein>
<proteinExistence type="predicted"/>
<evidence type="ECO:0000259" key="1">
    <source>
        <dbReference type="Pfam" id="PF00534"/>
    </source>
</evidence>
<dbReference type="RefSeq" id="WP_128442733.1">
    <property type="nucleotide sequence ID" value="NZ_SBIP01000002.1"/>
</dbReference>
<dbReference type="EMBL" id="SBIP01000002">
    <property type="protein sequence ID" value="RWX78756.1"/>
    <property type="molecule type" value="Genomic_DNA"/>
</dbReference>
<name>A0A444LI93_9HYPH</name>
<dbReference type="InterPro" id="IPR001296">
    <property type="entry name" value="Glyco_trans_1"/>
</dbReference>
<gene>
    <name evidence="2" type="ORF">EPK99_09205</name>
</gene>
<comment type="caution">
    <text evidence="2">The sequence shown here is derived from an EMBL/GenBank/DDBJ whole genome shotgun (WGS) entry which is preliminary data.</text>
</comment>
<dbReference type="Pfam" id="PF00534">
    <property type="entry name" value="Glycos_transf_1"/>
    <property type="match status" value="1"/>
</dbReference>
<organism evidence="2 3">
    <name type="scientific">Neorhizobium lilium</name>
    <dbReference type="NCBI Taxonomy" id="2503024"/>
    <lineage>
        <taxon>Bacteria</taxon>
        <taxon>Pseudomonadati</taxon>
        <taxon>Pseudomonadota</taxon>
        <taxon>Alphaproteobacteria</taxon>
        <taxon>Hyphomicrobiales</taxon>
        <taxon>Rhizobiaceae</taxon>
        <taxon>Rhizobium/Agrobacterium group</taxon>
        <taxon>Neorhizobium</taxon>
    </lineage>
</organism>
<accession>A0A444LI93</accession>
<feature type="domain" description="Glycosyl transferase family 1" evidence="1">
    <location>
        <begin position="320"/>
        <end position="434"/>
    </location>
</feature>
<evidence type="ECO:0000313" key="3">
    <source>
        <dbReference type="Proteomes" id="UP000287687"/>
    </source>
</evidence>
<dbReference type="AlphaFoldDB" id="A0A444LI93"/>
<keyword evidence="2" id="KW-0808">Transferase</keyword>
<reference evidence="2 3" key="1">
    <citation type="submission" date="2019-01" db="EMBL/GenBank/DDBJ databases">
        <title>The draft genome of Rhizobium sp. 24NR.</title>
        <authorList>
            <person name="Liu L."/>
            <person name="Liang L."/>
            <person name="Shi S."/>
            <person name="Xu L."/>
            <person name="Wang X."/>
            <person name="Li L."/>
            <person name="Zhang X."/>
        </authorList>
    </citation>
    <scope>NUCLEOTIDE SEQUENCE [LARGE SCALE GENOMIC DNA]</scope>
    <source>
        <strain evidence="2 3">24NR</strain>
    </source>
</reference>
<dbReference type="PANTHER" id="PTHR46656">
    <property type="entry name" value="PUTATIVE-RELATED"/>
    <property type="match status" value="1"/>
</dbReference>
<sequence length="509" mass="57605">MIPHFFTEEQWLDWAAQHENRFGNGIHDPESQKRFLTEWYFSKIGRSSAVPLSEESISVLHEVKTFVPGLRLPRFLQHIYQGRPDLQKAFPRQDPKTPTKLMQWYESYGQHELNAAHLISAAYSGPHKAAKVAVEGSPRSRILAKLRQDIGFGVNLIGYAQGEFGLGEDIRTLAKCIEAAEIEYCVFNLPNGSNARLHDHTLDEKFATAPPYPVSILCVSPFDIPRIAQEFGNQVFNEKYVIAYSPWELEVFPREWAPALGWVDELWGISEHVSKAYQNATRTPCIYMPPAVNVNGQAKSKVRSETDTFRFICSYDPNSFVTRKNPQAAIEGFLLAFPDKSIHASLLFLVNGSNAEDKFTQNLQKISKDDPRIRYNIGTHDRSAYLALLSSADCFLSPHRAEGFGRNIAEAKALGVCVLSTGYSGARDFLDPDEEVSWQYTTVGQAGYIYSEGALWAEIDTSDLAQKMKNLYSNRMQIKQKGLSEVFSIREAAARYRERLQHINTTQFE</sequence>